<proteinExistence type="predicted"/>
<dbReference type="AlphaFoldDB" id="A0A4C1X9X8"/>
<evidence type="ECO:0000313" key="2">
    <source>
        <dbReference type="Proteomes" id="UP000299102"/>
    </source>
</evidence>
<evidence type="ECO:0000313" key="1">
    <source>
        <dbReference type="EMBL" id="GBP59963.1"/>
    </source>
</evidence>
<dbReference type="Proteomes" id="UP000299102">
    <property type="component" value="Unassembled WGS sequence"/>
</dbReference>
<organism evidence="1 2">
    <name type="scientific">Eumeta variegata</name>
    <name type="common">Bagworm moth</name>
    <name type="synonym">Eumeta japonica</name>
    <dbReference type="NCBI Taxonomy" id="151549"/>
    <lineage>
        <taxon>Eukaryota</taxon>
        <taxon>Metazoa</taxon>
        <taxon>Ecdysozoa</taxon>
        <taxon>Arthropoda</taxon>
        <taxon>Hexapoda</taxon>
        <taxon>Insecta</taxon>
        <taxon>Pterygota</taxon>
        <taxon>Neoptera</taxon>
        <taxon>Endopterygota</taxon>
        <taxon>Lepidoptera</taxon>
        <taxon>Glossata</taxon>
        <taxon>Ditrysia</taxon>
        <taxon>Tineoidea</taxon>
        <taxon>Psychidae</taxon>
        <taxon>Oiketicinae</taxon>
        <taxon>Eumeta</taxon>
    </lineage>
</organism>
<dbReference type="PANTHER" id="PTHR11439">
    <property type="entry name" value="GAG-POL-RELATED RETROTRANSPOSON"/>
    <property type="match status" value="1"/>
</dbReference>
<dbReference type="OrthoDB" id="413361at2759"/>
<dbReference type="PANTHER" id="PTHR11439:SF483">
    <property type="entry name" value="PEPTIDE SYNTHASE GLIP-LIKE, PUTATIVE (AFU_ORTHOLOGUE AFUA_3G12920)-RELATED"/>
    <property type="match status" value="1"/>
</dbReference>
<name>A0A4C1X9X8_EUMVA</name>
<dbReference type="EMBL" id="BGZK01000775">
    <property type="protein sequence ID" value="GBP59963.1"/>
    <property type="molecule type" value="Genomic_DNA"/>
</dbReference>
<gene>
    <name evidence="1" type="ORF">EVAR_84463_1</name>
</gene>
<keyword evidence="2" id="KW-1185">Reference proteome</keyword>
<comment type="caution">
    <text evidence="1">The sequence shown here is derived from an EMBL/GenBank/DDBJ whole genome shotgun (WGS) entry which is preliminary data.</text>
</comment>
<reference evidence="1 2" key="1">
    <citation type="journal article" date="2019" name="Commun. Biol.">
        <title>The bagworm genome reveals a unique fibroin gene that provides high tensile strength.</title>
        <authorList>
            <person name="Kono N."/>
            <person name="Nakamura H."/>
            <person name="Ohtoshi R."/>
            <person name="Tomita M."/>
            <person name="Numata K."/>
            <person name="Arakawa K."/>
        </authorList>
    </citation>
    <scope>NUCLEOTIDE SEQUENCE [LARGE SCALE GENOMIC DNA]</scope>
</reference>
<dbReference type="STRING" id="151549.A0A4C1X9X8"/>
<accession>A0A4C1X9X8</accession>
<protein>
    <submittedName>
        <fullName evidence="1">Retrovirus-related Pol polyprotein from transposon TNT 1-94</fullName>
    </submittedName>
</protein>
<sequence>MSECNPVKTPGEIQKKKTNYLINKEEIDNRFYREVIGALMYLVVGTRPDIANTVSRLAQFVNEPCQQDWLAVKRILRLNISLVTSVELIGQLHRAKTFFRKRPHCLTAHGTYQYLAILGDQASTRRVFDSWLTTCEGRRSSAERSSPSRGEFTMSVRNISFYYVL</sequence>